<evidence type="ECO:0000313" key="10">
    <source>
        <dbReference type="EMBL" id="MBB6577171.1"/>
    </source>
</evidence>
<dbReference type="PANTHER" id="PTHR43711">
    <property type="entry name" value="TWO-COMPONENT HISTIDINE KINASE"/>
    <property type="match status" value="1"/>
</dbReference>
<dbReference type="PROSITE" id="PS50109">
    <property type="entry name" value="HIS_KIN"/>
    <property type="match status" value="1"/>
</dbReference>
<dbReference type="SMART" id="SM00388">
    <property type="entry name" value="HisKA"/>
    <property type="match status" value="1"/>
</dbReference>
<keyword evidence="8" id="KW-1133">Transmembrane helix</keyword>
<feature type="transmembrane region" description="Helical" evidence="8">
    <location>
        <begin position="12"/>
        <end position="34"/>
    </location>
</feature>
<evidence type="ECO:0000256" key="7">
    <source>
        <dbReference type="SAM" id="MobiDB-lite"/>
    </source>
</evidence>
<evidence type="ECO:0000256" key="8">
    <source>
        <dbReference type="SAM" id="Phobius"/>
    </source>
</evidence>
<evidence type="ECO:0000313" key="11">
    <source>
        <dbReference type="Proteomes" id="UP000562492"/>
    </source>
</evidence>
<accession>A0ABR6RDG1</accession>
<organism evidence="10 11">
    <name type="scientific">Comamonas odontotermitis</name>
    <dbReference type="NCBI Taxonomy" id="379895"/>
    <lineage>
        <taxon>Bacteria</taxon>
        <taxon>Pseudomonadati</taxon>
        <taxon>Pseudomonadota</taxon>
        <taxon>Betaproteobacteria</taxon>
        <taxon>Burkholderiales</taxon>
        <taxon>Comamonadaceae</taxon>
        <taxon>Comamonas</taxon>
    </lineage>
</organism>
<keyword evidence="3" id="KW-0597">Phosphoprotein</keyword>
<gene>
    <name evidence="10" type="ORF">HNP33_001222</name>
</gene>
<evidence type="ECO:0000256" key="3">
    <source>
        <dbReference type="ARBA" id="ARBA00022553"/>
    </source>
</evidence>
<dbReference type="RefSeq" id="WP_184706361.1">
    <property type="nucleotide sequence ID" value="NZ_JACHKZ010000005.1"/>
</dbReference>
<dbReference type="SUPFAM" id="SSF47384">
    <property type="entry name" value="Homodimeric domain of signal transducing histidine kinase"/>
    <property type="match status" value="1"/>
</dbReference>
<dbReference type="CDD" id="cd00082">
    <property type="entry name" value="HisKA"/>
    <property type="match status" value="1"/>
</dbReference>
<feature type="region of interest" description="Disordered" evidence="7">
    <location>
        <begin position="458"/>
        <end position="478"/>
    </location>
</feature>
<dbReference type="InterPro" id="IPR036890">
    <property type="entry name" value="HATPase_C_sf"/>
</dbReference>
<dbReference type="EMBL" id="JACHKZ010000005">
    <property type="protein sequence ID" value="MBB6577171.1"/>
    <property type="molecule type" value="Genomic_DNA"/>
</dbReference>
<evidence type="ECO:0000256" key="1">
    <source>
        <dbReference type="ARBA" id="ARBA00000085"/>
    </source>
</evidence>
<dbReference type="PRINTS" id="PR00344">
    <property type="entry name" value="BCTRLSENSOR"/>
</dbReference>
<dbReference type="Pfam" id="PF02518">
    <property type="entry name" value="HATPase_c"/>
    <property type="match status" value="1"/>
</dbReference>
<dbReference type="EC" id="2.7.13.3" evidence="2"/>
<keyword evidence="4" id="KW-0808">Transferase</keyword>
<keyword evidence="11" id="KW-1185">Reference proteome</keyword>
<dbReference type="InterPro" id="IPR003661">
    <property type="entry name" value="HisK_dim/P_dom"/>
</dbReference>
<reference evidence="10 11" key="1">
    <citation type="submission" date="2020-08" db="EMBL/GenBank/DDBJ databases">
        <title>Functional genomics of gut bacteria from endangered species of beetles.</title>
        <authorList>
            <person name="Carlos-Shanley C."/>
        </authorList>
    </citation>
    <scope>NUCLEOTIDE SEQUENCE [LARGE SCALE GENOMIC DNA]</scope>
    <source>
        <strain evidence="10 11">S00124</strain>
    </source>
</reference>
<evidence type="ECO:0000259" key="9">
    <source>
        <dbReference type="PROSITE" id="PS50109"/>
    </source>
</evidence>
<dbReference type="Pfam" id="PF00512">
    <property type="entry name" value="HisKA"/>
    <property type="match status" value="1"/>
</dbReference>
<keyword evidence="8" id="KW-0472">Membrane</keyword>
<keyword evidence="5 10" id="KW-0418">Kinase</keyword>
<sequence length="478" mass="52670">MPDLSMRRGLQYRLTLAATVLFFAGSLVVVWQLLVLHRELSQREGENMVWALAQAQHQATVLERDLARLRLQQTDAEDIHLQADLLHSRLSLLTDGPQRRILRHYGQLDALLPAMAAFEQVDLLQLLIGTDNPVAQQELRTLIAVLTTAGNQVMLREREEKSRRLDQLEHWIKAAFAAIGMVALCGSWLMWQVVAALQRQRTNARTIAAQRDALQQTIHDLHRAQSATETYRNFVSLVSHQFRTPLAVIDSTAQRLMRQARRSGGEQAEQVLERMGQTRHTVEGLTRLLDSVLTSVKLEGGGIQLQARPLNLAALVHYVVDSNKPMLDGREINIECSGPSADFVCAGDEQLLIHLLHNLLANACKYTPAGSPLDLLLARDGDQLHCSVRDYGAGVAAEELPLLFERFYRSARSGASEGSGLGLYLARAIARLHGGNLNASLSEGGGLVFTLDLPASVKNSDASSPDTDQACAAMEDGR</sequence>
<evidence type="ECO:0000256" key="6">
    <source>
        <dbReference type="ARBA" id="ARBA00023012"/>
    </source>
</evidence>
<feature type="compositionally biased region" description="Polar residues" evidence="7">
    <location>
        <begin position="458"/>
        <end position="467"/>
    </location>
</feature>
<comment type="catalytic activity">
    <reaction evidence="1">
        <text>ATP + protein L-histidine = ADP + protein N-phospho-L-histidine.</text>
        <dbReference type="EC" id="2.7.13.3"/>
    </reaction>
</comment>
<dbReference type="InterPro" id="IPR005467">
    <property type="entry name" value="His_kinase_dom"/>
</dbReference>
<evidence type="ECO:0000256" key="4">
    <source>
        <dbReference type="ARBA" id="ARBA00022679"/>
    </source>
</evidence>
<dbReference type="Gene3D" id="1.10.287.130">
    <property type="match status" value="1"/>
</dbReference>
<dbReference type="PANTHER" id="PTHR43711:SF28">
    <property type="entry name" value="SENSOR HISTIDINE KINASE YXDK"/>
    <property type="match status" value="1"/>
</dbReference>
<feature type="domain" description="Histidine kinase" evidence="9">
    <location>
        <begin position="237"/>
        <end position="457"/>
    </location>
</feature>
<dbReference type="CDD" id="cd00075">
    <property type="entry name" value="HATPase"/>
    <property type="match status" value="1"/>
</dbReference>
<dbReference type="SUPFAM" id="SSF55874">
    <property type="entry name" value="ATPase domain of HSP90 chaperone/DNA topoisomerase II/histidine kinase"/>
    <property type="match status" value="1"/>
</dbReference>
<dbReference type="InterPro" id="IPR003594">
    <property type="entry name" value="HATPase_dom"/>
</dbReference>
<keyword evidence="8" id="KW-0812">Transmembrane</keyword>
<comment type="caution">
    <text evidence="10">The sequence shown here is derived from an EMBL/GenBank/DDBJ whole genome shotgun (WGS) entry which is preliminary data.</text>
</comment>
<name>A0ABR6RDG1_9BURK</name>
<dbReference type="InterPro" id="IPR004358">
    <property type="entry name" value="Sig_transdc_His_kin-like_C"/>
</dbReference>
<dbReference type="Proteomes" id="UP000562492">
    <property type="component" value="Unassembled WGS sequence"/>
</dbReference>
<dbReference type="GO" id="GO:0016301">
    <property type="term" value="F:kinase activity"/>
    <property type="evidence" value="ECO:0007669"/>
    <property type="project" value="UniProtKB-KW"/>
</dbReference>
<dbReference type="InterPro" id="IPR050736">
    <property type="entry name" value="Sensor_HK_Regulatory"/>
</dbReference>
<keyword evidence="6" id="KW-0902">Two-component regulatory system</keyword>
<protein>
    <recommendedName>
        <fullName evidence="2">histidine kinase</fullName>
        <ecNumber evidence="2">2.7.13.3</ecNumber>
    </recommendedName>
</protein>
<dbReference type="Gene3D" id="3.30.565.10">
    <property type="entry name" value="Histidine kinase-like ATPase, C-terminal domain"/>
    <property type="match status" value="1"/>
</dbReference>
<proteinExistence type="predicted"/>
<dbReference type="InterPro" id="IPR036097">
    <property type="entry name" value="HisK_dim/P_sf"/>
</dbReference>
<evidence type="ECO:0000256" key="5">
    <source>
        <dbReference type="ARBA" id="ARBA00022777"/>
    </source>
</evidence>
<dbReference type="SMART" id="SM00387">
    <property type="entry name" value="HATPase_c"/>
    <property type="match status" value="1"/>
</dbReference>
<evidence type="ECO:0000256" key="2">
    <source>
        <dbReference type="ARBA" id="ARBA00012438"/>
    </source>
</evidence>